<dbReference type="SUPFAM" id="SSF56672">
    <property type="entry name" value="DNA/RNA polymerases"/>
    <property type="match status" value="1"/>
</dbReference>
<dbReference type="InterPro" id="IPR051320">
    <property type="entry name" value="Viral_Replic_Matur_Polypro"/>
</dbReference>
<dbReference type="Proteomes" id="UP000887159">
    <property type="component" value="Unassembled WGS sequence"/>
</dbReference>
<evidence type="ECO:0000259" key="1">
    <source>
        <dbReference type="PROSITE" id="PS50878"/>
    </source>
</evidence>
<dbReference type="PROSITE" id="PS50878">
    <property type="entry name" value="RT_POL"/>
    <property type="match status" value="1"/>
</dbReference>
<dbReference type="AlphaFoldDB" id="A0A8X6UZF2"/>
<dbReference type="InterPro" id="IPR043502">
    <property type="entry name" value="DNA/RNA_pol_sf"/>
</dbReference>
<dbReference type="Pfam" id="PF00078">
    <property type="entry name" value="RVT_1"/>
    <property type="match status" value="1"/>
</dbReference>
<protein>
    <submittedName>
        <fullName evidence="2">Retrovirus-related Pol polyprotein from transposon opus</fullName>
    </submittedName>
</protein>
<dbReference type="EMBL" id="BMAU01021203">
    <property type="protein sequence ID" value="GFX98701.1"/>
    <property type="molecule type" value="Genomic_DNA"/>
</dbReference>
<dbReference type="Gene3D" id="3.10.10.10">
    <property type="entry name" value="HIV Type 1 Reverse Transcriptase, subunit A, domain 1"/>
    <property type="match status" value="1"/>
</dbReference>
<dbReference type="PANTHER" id="PTHR33064">
    <property type="entry name" value="POL PROTEIN"/>
    <property type="match status" value="1"/>
</dbReference>
<evidence type="ECO:0000313" key="3">
    <source>
        <dbReference type="Proteomes" id="UP000887159"/>
    </source>
</evidence>
<feature type="domain" description="Reverse transcriptase" evidence="1">
    <location>
        <begin position="68"/>
        <end position="296"/>
    </location>
</feature>
<dbReference type="InterPro" id="IPR000477">
    <property type="entry name" value="RT_dom"/>
</dbReference>
<keyword evidence="3" id="KW-1185">Reference proteome</keyword>
<accession>A0A8X6UZF2</accession>
<proteinExistence type="predicted"/>
<sequence length="414" mass="48364">MNYYNANNEDKINVKNNKGLDQISDSPEADLKRLFNPAMVVEDTVSKQTSEQWGDLTQLLDKFQTIFSQNKYDVGCINLEPQRIHLISDLPISLRPYRNSQQESKEIQTQIEELLKAGFIRPSHSPYAAPVTLAYKKDEGKRSRLCIDYRKLNEIARKDSTPVPLIDFVIDNLTHAKFFSTLDLTSVYWHIKIHEKDAEKLAFTTNFGLYEWLRLPFGWKNSPAVFQRTIRQILQKYQLTFALNYFDDIIIFSQSWEEHLTHLDTIFQICKKENIKLKKSKCQFAQEKIKFLGYEITQGHYSPSNPNIETIRKLAPPKDVKELQRFLGSINVYQKFIKDYAKFKVGDLVLYQNFSYPNSSKLQSPYNGPFKVVRKLSNVTYEIDKPNQYTGKLTDIVHSTRLKPFHSKSNFQLC</sequence>
<evidence type="ECO:0000313" key="2">
    <source>
        <dbReference type="EMBL" id="GFX98701.1"/>
    </source>
</evidence>
<dbReference type="PANTHER" id="PTHR33064:SF37">
    <property type="entry name" value="RIBONUCLEASE H"/>
    <property type="match status" value="1"/>
</dbReference>
<dbReference type="Pfam" id="PF22938">
    <property type="entry name" value="Integrase_p58_C"/>
    <property type="match status" value="1"/>
</dbReference>
<organism evidence="2 3">
    <name type="scientific">Trichonephila clavipes</name>
    <name type="common">Golden silk orbweaver</name>
    <name type="synonym">Nephila clavipes</name>
    <dbReference type="NCBI Taxonomy" id="2585209"/>
    <lineage>
        <taxon>Eukaryota</taxon>
        <taxon>Metazoa</taxon>
        <taxon>Ecdysozoa</taxon>
        <taxon>Arthropoda</taxon>
        <taxon>Chelicerata</taxon>
        <taxon>Arachnida</taxon>
        <taxon>Araneae</taxon>
        <taxon>Araneomorphae</taxon>
        <taxon>Entelegynae</taxon>
        <taxon>Araneoidea</taxon>
        <taxon>Nephilidae</taxon>
        <taxon>Trichonephila</taxon>
    </lineage>
</organism>
<gene>
    <name evidence="2" type="primary">pol</name>
    <name evidence="2" type="ORF">TNCV_1502791</name>
</gene>
<dbReference type="InterPro" id="IPR043128">
    <property type="entry name" value="Rev_trsase/Diguanyl_cyclase"/>
</dbReference>
<dbReference type="CDD" id="cd01647">
    <property type="entry name" value="RT_LTR"/>
    <property type="match status" value="1"/>
</dbReference>
<dbReference type="GO" id="GO:0071897">
    <property type="term" value="P:DNA biosynthetic process"/>
    <property type="evidence" value="ECO:0007669"/>
    <property type="project" value="UniProtKB-ARBA"/>
</dbReference>
<reference evidence="2" key="1">
    <citation type="submission" date="2020-08" db="EMBL/GenBank/DDBJ databases">
        <title>Multicomponent nature underlies the extraordinary mechanical properties of spider dragline silk.</title>
        <authorList>
            <person name="Kono N."/>
            <person name="Nakamura H."/>
            <person name="Mori M."/>
            <person name="Yoshida Y."/>
            <person name="Ohtoshi R."/>
            <person name="Malay A.D."/>
            <person name="Moran D.A.P."/>
            <person name="Tomita M."/>
            <person name="Numata K."/>
            <person name="Arakawa K."/>
        </authorList>
    </citation>
    <scope>NUCLEOTIDE SEQUENCE</scope>
</reference>
<comment type="caution">
    <text evidence="2">The sequence shown here is derived from an EMBL/GenBank/DDBJ whole genome shotgun (WGS) entry which is preliminary data.</text>
</comment>
<name>A0A8X6UZF2_TRICX</name>
<dbReference type="InterPro" id="IPR054465">
    <property type="entry name" value="Integrase_p58-like_C"/>
</dbReference>
<dbReference type="Gene3D" id="3.30.70.270">
    <property type="match status" value="2"/>
</dbReference>